<reference evidence="1" key="1">
    <citation type="journal article" date="2023" name="Mol. Ecol. Resour.">
        <title>Chromosome-level genome assembly of a triploid poplar Populus alba 'Berolinensis'.</title>
        <authorList>
            <person name="Chen S."/>
            <person name="Yu Y."/>
            <person name="Wang X."/>
            <person name="Wang S."/>
            <person name="Zhang T."/>
            <person name="Zhou Y."/>
            <person name="He R."/>
            <person name="Meng N."/>
            <person name="Wang Y."/>
            <person name="Liu W."/>
            <person name="Liu Z."/>
            <person name="Liu J."/>
            <person name="Guo Q."/>
            <person name="Huang H."/>
            <person name="Sederoff R.R."/>
            <person name="Wang G."/>
            <person name="Qu G."/>
            <person name="Chen S."/>
        </authorList>
    </citation>
    <scope>NUCLEOTIDE SEQUENCE</scope>
    <source>
        <strain evidence="1">SC-2020</strain>
    </source>
</reference>
<dbReference type="AlphaFoldDB" id="A0AAD6L9F1"/>
<keyword evidence="2" id="KW-1185">Reference proteome</keyword>
<organism evidence="1 2">
    <name type="scientific">Populus alba x Populus x berolinensis</name>
    <dbReference type="NCBI Taxonomy" id="444605"/>
    <lineage>
        <taxon>Eukaryota</taxon>
        <taxon>Viridiplantae</taxon>
        <taxon>Streptophyta</taxon>
        <taxon>Embryophyta</taxon>
        <taxon>Tracheophyta</taxon>
        <taxon>Spermatophyta</taxon>
        <taxon>Magnoliopsida</taxon>
        <taxon>eudicotyledons</taxon>
        <taxon>Gunneridae</taxon>
        <taxon>Pentapetalae</taxon>
        <taxon>rosids</taxon>
        <taxon>fabids</taxon>
        <taxon>Malpighiales</taxon>
        <taxon>Salicaceae</taxon>
        <taxon>Saliceae</taxon>
        <taxon>Populus</taxon>
    </lineage>
</organism>
<protein>
    <submittedName>
        <fullName evidence="1">Uncharacterized protein</fullName>
    </submittedName>
</protein>
<accession>A0AAD6L9F1</accession>
<proteinExistence type="predicted"/>
<sequence>MTASYDESPDINKQKDREKQENIAIFVWRNSRRNKTLAPFGNVVPHIILFDWQKLMNTSYCCFLRCPSNFFQRITCSGDEEEPHPHSFSAITTKTSFSDHLRLSLLASGLITALSALAARAHDMLLSQYKKQGIKIYLKPAASPQSTNLERRFLCEPGLPLGDAFTAWIMRVRTHEYKGSKSTKLHH</sequence>
<comment type="caution">
    <text evidence="1">The sequence shown here is derived from an EMBL/GenBank/DDBJ whole genome shotgun (WGS) entry which is preliminary data.</text>
</comment>
<dbReference type="Proteomes" id="UP001164929">
    <property type="component" value="Chromosome 19"/>
</dbReference>
<evidence type="ECO:0000313" key="2">
    <source>
        <dbReference type="Proteomes" id="UP001164929"/>
    </source>
</evidence>
<evidence type="ECO:0000313" key="1">
    <source>
        <dbReference type="EMBL" id="KAJ6952668.1"/>
    </source>
</evidence>
<name>A0AAD6L9F1_9ROSI</name>
<gene>
    <name evidence="1" type="ORF">NC653_041721</name>
</gene>
<dbReference type="EMBL" id="JAQIZT010000019">
    <property type="protein sequence ID" value="KAJ6952668.1"/>
    <property type="molecule type" value="Genomic_DNA"/>
</dbReference>